<sequence length="890" mass="100841">MATITVEWALWSEKPGATTDYGLLSCSNGRLRSSHFKTIITRFHPGTPDGDKALPRVTVGAWDVAQQPYLGMAIQNISENYDGAGRKIAPTRFFAFPYASLAEQPVSYCDLYQELSALPLPETGHGQPFEVSVRPLDPAVIAKDLKEPDAADPVLTAVLSSLLQGRRVCLTQAEQASFKDRLRYLDVTAALLPYGYRAKLTATTWANSATQHKLRLFFSRRSADPQTTHLPWLGHPHIDVPQDAYLRDLRRLLHEHGPAEVIAHLAKETEARRFDEAGEAVRALHKVKARLERRRMLPHGTASPQELRNWLDGDDLAPQEAEACLRGILRLPEPDRQDLLRVTRWLPKVLERTGWEPWRQPLIGMISRLLWLEEDGPVVGMSDRTLGLEEDRPLYDLLSHLRRHEVDDFLAQVLRARPRPPQPEPSGRRLARAARLLLTGSGHDLAGLPHTQQILDGDVPLMLALIAELLAGSGGAEFQSAFVWVQDRLPEELRTLVTRLADPHDFEDISIDEVALLAGYGIGSLLLMLNIADQCRKFRYVGEAFLQWFIRQQHTGPIDNVHWGKELWLLEPKDPVTQAAVDVMLLAADRQPRWITDVPPQEWRDYQGTFSFAWERPWADKERMVEGLADCLRHQSWQDRPNRFEDVRRLLDELGLLSVPAIRYALEHGRLHEPWDTEWRQEAPSRSAPDKTQVLPPQDGAPPAVPGQSPALDRKHAQQALDFIVEMFQRSEHPETTYALLSQKHLLVNSDVAVEVVERLPLRIQQWHGSGITGQQWADALIEYLSTGRFEPNVPAADFQRAYLRRIMERMSDENRRLQKLNAFTKGRVFDDDKNHQQVASLVKALNELLGKKRSRGRGRGAHAKENPDSGKLLRRLKRGQGETAQGPAQ</sequence>
<organism evidence="2 3">
    <name type="scientific">Thermomonospora curvata (strain ATCC 19995 / DSM 43183 / JCM 3096 / KCTC 9072 / NBRC 15933 / NCIMB 10081 / Henssen B9)</name>
    <dbReference type="NCBI Taxonomy" id="471852"/>
    <lineage>
        <taxon>Bacteria</taxon>
        <taxon>Bacillati</taxon>
        <taxon>Actinomycetota</taxon>
        <taxon>Actinomycetes</taxon>
        <taxon>Streptosporangiales</taxon>
        <taxon>Thermomonosporaceae</taxon>
        <taxon>Thermomonospora</taxon>
    </lineage>
</organism>
<dbReference type="KEGG" id="tcu:Tcur_1244"/>
<feature type="compositionally biased region" description="Basic residues" evidence="1">
    <location>
        <begin position="853"/>
        <end position="862"/>
    </location>
</feature>
<gene>
    <name evidence="2" type="ordered locus">Tcur_1244</name>
</gene>
<dbReference type="EMBL" id="CP001738">
    <property type="protein sequence ID" value="ACY96827.1"/>
    <property type="molecule type" value="Genomic_DNA"/>
</dbReference>
<dbReference type="eggNOG" id="ENOG502ZH46">
    <property type="taxonomic scope" value="Bacteria"/>
</dbReference>
<proteinExistence type="predicted"/>
<accession>D1A9D1</accession>
<evidence type="ECO:0000313" key="2">
    <source>
        <dbReference type="EMBL" id="ACY96827.1"/>
    </source>
</evidence>
<reference evidence="2 3" key="1">
    <citation type="journal article" date="2011" name="Stand. Genomic Sci.">
        <title>Complete genome sequence of Thermomonospora curvata type strain (B9).</title>
        <authorList>
            <person name="Chertkov O."/>
            <person name="Sikorski J."/>
            <person name="Nolan M."/>
            <person name="Lapidus A."/>
            <person name="Lucas S."/>
            <person name="Del Rio T.G."/>
            <person name="Tice H."/>
            <person name="Cheng J.F."/>
            <person name="Goodwin L."/>
            <person name="Pitluck S."/>
            <person name="Liolios K."/>
            <person name="Ivanova N."/>
            <person name="Mavromatis K."/>
            <person name="Mikhailova N."/>
            <person name="Ovchinnikova G."/>
            <person name="Pati A."/>
            <person name="Chen A."/>
            <person name="Palaniappan K."/>
            <person name="Djao O.D."/>
            <person name="Land M."/>
            <person name="Hauser L."/>
            <person name="Chang Y.J."/>
            <person name="Jeffries C.D."/>
            <person name="Brettin T."/>
            <person name="Han C."/>
            <person name="Detter J.C."/>
            <person name="Rohde M."/>
            <person name="Goker M."/>
            <person name="Woyke T."/>
            <person name="Bristow J."/>
            <person name="Eisen J.A."/>
            <person name="Markowitz V."/>
            <person name="Hugenholtz P."/>
            <person name="Klenk H.P."/>
            <person name="Kyrpides N.C."/>
        </authorList>
    </citation>
    <scope>NUCLEOTIDE SEQUENCE [LARGE SCALE GENOMIC DNA]</scope>
    <source>
        <strain evidence="3">ATCC 19995 / DSM 43183 / JCM 3096 / KCTC 9072 / NBRC 15933 / NCIMB 10081 / Henssen B9</strain>
    </source>
</reference>
<name>D1A9D1_THECD</name>
<dbReference type="AlphaFoldDB" id="D1A9D1"/>
<dbReference type="RefSeq" id="WP_012851611.1">
    <property type="nucleotide sequence ID" value="NC_013510.1"/>
</dbReference>
<dbReference type="OrthoDB" id="3344388at2"/>
<dbReference type="HOGENOM" id="CLU_324375_0_0_11"/>
<dbReference type="Proteomes" id="UP000001918">
    <property type="component" value="Chromosome"/>
</dbReference>
<evidence type="ECO:0000256" key="1">
    <source>
        <dbReference type="SAM" id="MobiDB-lite"/>
    </source>
</evidence>
<dbReference type="STRING" id="471852.Tcur_1244"/>
<feature type="region of interest" description="Disordered" evidence="1">
    <location>
        <begin position="681"/>
        <end position="712"/>
    </location>
</feature>
<protein>
    <submittedName>
        <fullName evidence="2">Uncharacterized protein</fullName>
    </submittedName>
</protein>
<keyword evidence="3" id="KW-1185">Reference proteome</keyword>
<feature type="region of interest" description="Disordered" evidence="1">
    <location>
        <begin position="853"/>
        <end position="890"/>
    </location>
</feature>
<evidence type="ECO:0000313" key="3">
    <source>
        <dbReference type="Proteomes" id="UP000001918"/>
    </source>
</evidence>